<keyword evidence="1" id="KW-0963">Cytoplasm</keyword>
<organism evidence="2 3">
    <name type="scientific">Sphingomonas canadensis</name>
    <dbReference type="NCBI Taxonomy" id="1219257"/>
    <lineage>
        <taxon>Bacteria</taxon>
        <taxon>Pseudomonadati</taxon>
        <taxon>Pseudomonadota</taxon>
        <taxon>Alphaproteobacteria</taxon>
        <taxon>Sphingomonadales</taxon>
        <taxon>Sphingomonadaceae</taxon>
        <taxon>Sphingomonas</taxon>
    </lineage>
</organism>
<reference evidence="3" key="1">
    <citation type="journal article" date="2019" name="Int. J. Syst. Evol. Microbiol.">
        <title>The Global Catalogue of Microorganisms (GCM) 10K type strain sequencing project: providing services to taxonomists for standard genome sequencing and annotation.</title>
        <authorList>
            <consortium name="The Broad Institute Genomics Platform"/>
            <consortium name="The Broad Institute Genome Sequencing Center for Infectious Disease"/>
            <person name="Wu L."/>
            <person name="Ma J."/>
        </authorList>
    </citation>
    <scope>NUCLEOTIDE SEQUENCE [LARGE SCALE GENOMIC DNA]</scope>
    <source>
        <strain evidence="3">CCUG 62982</strain>
    </source>
</reference>
<dbReference type="Gene3D" id="3.40.1550.20">
    <property type="entry name" value="Transcriptional regulator MraZ domain"/>
    <property type="match status" value="1"/>
</dbReference>
<evidence type="ECO:0000313" key="2">
    <source>
        <dbReference type="EMBL" id="MFD0945730.1"/>
    </source>
</evidence>
<keyword evidence="1" id="KW-0238">DNA-binding</keyword>
<comment type="subcellular location">
    <subcellularLocation>
        <location evidence="1">Cytoplasm</location>
        <location evidence="1">Nucleoid</location>
    </subcellularLocation>
</comment>
<dbReference type="PANTHER" id="PTHR34701:SF1">
    <property type="entry name" value="TRANSCRIPTIONAL REGULATOR MRAZ"/>
    <property type="match status" value="1"/>
</dbReference>
<comment type="similarity">
    <text evidence="1">Belongs to the MraZ family.</text>
</comment>
<proteinExistence type="inferred from homology"/>
<evidence type="ECO:0000256" key="1">
    <source>
        <dbReference type="HAMAP-Rule" id="MF_01008"/>
    </source>
</evidence>
<protein>
    <recommendedName>
        <fullName evidence="1">Transcriptional regulator MraZ</fullName>
    </recommendedName>
</protein>
<dbReference type="InterPro" id="IPR037914">
    <property type="entry name" value="SpoVT-AbrB_sf"/>
</dbReference>
<evidence type="ECO:0000313" key="3">
    <source>
        <dbReference type="Proteomes" id="UP001596977"/>
    </source>
</evidence>
<sequence>MSRDVFEGFALQSVEDKGRVAIPADLRATIERNCESRIVVIGLHESEPCLSAHDLAWSQEKHRRIDNPAAAPFTEAAGVGERAMQQAFGPVERASFDPSGRFILPPFFRAEAKIGKWAAFSGAGNTFNIWAPEMLMATTAPELARLRSYCAYLCQAKGIAL</sequence>
<keyword evidence="1" id="KW-0804">Transcription</keyword>
<dbReference type="CDD" id="cd16320">
    <property type="entry name" value="MraZ_N"/>
    <property type="match status" value="1"/>
</dbReference>
<dbReference type="SUPFAM" id="SSF89447">
    <property type="entry name" value="AbrB/MazE/MraZ-like"/>
    <property type="match status" value="1"/>
</dbReference>
<dbReference type="PANTHER" id="PTHR34701">
    <property type="entry name" value="TRANSCRIPTIONAL REGULATOR MRAZ"/>
    <property type="match status" value="1"/>
</dbReference>
<dbReference type="HAMAP" id="MF_01008">
    <property type="entry name" value="MraZ"/>
    <property type="match status" value="1"/>
</dbReference>
<dbReference type="InterPro" id="IPR035642">
    <property type="entry name" value="MraZ_N"/>
</dbReference>
<name>A0ABW3H4Z4_9SPHN</name>
<comment type="caution">
    <text evidence="2">The sequence shown here is derived from an EMBL/GenBank/DDBJ whole genome shotgun (WGS) entry which is preliminary data.</text>
</comment>
<dbReference type="CDD" id="cd16321">
    <property type="entry name" value="MraZ_C"/>
    <property type="match status" value="1"/>
</dbReference>
<gene>
    <name evidence="1" type="primary">mraZ</name>
    <name evidence="2" type="ORF">ACFQ1E_05205</name>
</gene>
<keyword evidence="1" id="KW-0805">Transcription regulation</keyword>
<keyword evidence="3" id="KW-1185">Reference proteome</keyword>
<dbReference type="Proteomes" id="UP001596977">
    <property type="component" value="Unassembled WGS sequence"/>
</dbReference>
<comment type="subunit">
    <text evidence="1">Forms oligomers.</text>
</comment>
<dbReference type="InterPro" id="IPR035644">
    <property type="entry name" value="MraZ_C"/>
</dbReference>
<dbReference type="RefSeq" id="WP_264943464.1">
    <property type="nucleotide sequence ID" value="NZ_JAPDRA010000002.1"/>
</dbReference>
<dbReference type="EMBL" id="JBHTJG010000002">
    <property type="protein sequence ID" value="MFD0945730.1"/>
    <property type="molecule type" value="Genomic_DNA"/>
</dbReference>
<dbReference type="InterPro" id="IPR038619">
    <property type="entry name" value="MraZ_sf"/>
</dbReference>
<dbReference type="InterPro" id="IPR003444">
    <property type="entry name" value="MraZ"/>
</dbReference>
<accession>A0ABW3H4Z4</accession>